<reference evidence="12" key="1">
    <citation type="journal article" date="2019" name="Int. J. Syst. Evol. Microbiol.">
        <title>The Global Catalogue of Microorganisms (GCM) 10K type strain sequencing project: providing services to taxonomists for standard genome sequencing and annotation.</title>
        <authorList>
            <consortium name="The Broad Institute Genomics Platform"/>
            <consortium name="The Broad Institute Genome Sequencing Center for Infectious Disease"/>
            <person name="Wu L."/>
            <person name="Ma J."/>
        </authorList>
    </citation>
    <scope>NUCLEOTIDE SEQUENCE [LARGE SCALE GENOMIC DNA]</scope>
    <source>
        <strain evidence="12">CGMCC 1.15180</strain>
    </source>
</reference>
<keyword evidence="7 11" id="KW-0347">Helicase</keyword>
<dbReference type="Pfam" id="PF13086">
    <property type="entry name" value="AAA_11"/>
    <property type="match status" value="1"/>
</dbReference>
<dbReference type="CDD" id="cd18808">
    <property type="entry name" value="SF1_C_Upf1"/>
    <property type="match status" value="1"/>
</dbReference>
<evidence type="ECO:0000256" key="6">
    <source>
        <dbReference type="ARBA" id="ARBA00022801"/>
    </source>
</evidence>
<dbReference type="InterPro" id="IPR003593">
    <property type="entry name" value="AAA+_ATPase"/>
</dbReference>
<evidence type="ECO:0000256" key="4">
    <source>
        <dbReference type="ARBA" id="ARBA00022490"/>
    </source>
</evidence>
<keyword evidence="4" id="KW-0963">Cytoplasm</keyword>
<dbReference type="InterPro" id="IPR041677">
    <property type="entry name" value="DNA2/NAM7_AAA_11"/>
</dbReference>
<evidence type="ECO:0000256" key="2">
    <source>
        <dbReference type="ARBA" id="ARBA00007913"/>
    </source>
</evidence>
<dbReference type="InterPro" id="IPR027417">
    <property type="entry name" value="P-loop_NTPase"/>
</dbReference>
<protein>
    <recommendedName>
        <fullName evidence="3">DNA helicase</fullName>
        <ecNumber evidence="3">3.6.4.12</ecNumber>
    </recommendedName>
</protein>
<keyword evidence="8" id="KW-0067">ATP-binding</keyword>
<dbReference type="NCBIfam" id="TIGR00376">
    <property type="entry name" value="IGHMBP2 family helicase"/>
    <property type="match status" value="1"/>
</dbReference>
<evidence type="ECO:0000256" key="9">
    <source>
        <dbReference type="SAM" id="Coils"/>
    </source>
</evidence>
<dbReference type="Proteomes" id="UP001597361">
    <property type="component" value="Unassembled WGS sequence"/>
</dbReference>
<evidence type="ECO:0000259" key="10">
    <source>
        <dbReference type="SMART" id="SM00382"/>
    </source>
</evidence>
<dbReference type="Gene3D" id="2.40.30.270">
    <property type="match status" value="1"/>
</dbReference>
<dbReference type="Pfam" id="PF13087">
    <property type="entry name" value="AAA_12"/>
    <property type="match status" value="1"/>
</dbReference>
<keyword evidence="12" id="KW-1185">Reference proteome</keyword>
<dbReference type="InterPro" id="IPR041679">
    <property type="entry name" value="DNA2/NAM7-like_C"/>
</dbReference>
<dbReference type="EC" id="3.6.4.12" evidence="3"/>
<dbReference type="InterPro" id="IPR047187">
    <property type="entry name" value="SF1_C_Upf1"/>
</dbReference>
<sequence>MLNIQEELNISLKLLRLEWKEDLEQYKKKFLYTSIADKKKQGVCWYPLQIKKTKIGFGDRLIVELERYDTGDSHVFQSGKSVSVFSNQDGQQGHDFRVSGVVNFVRRDVMTVTLQGEEFPEWLKDGKIGVDLLFDEASYREMESTLKAVAKAEKGRLGEMKSILLGEKKPTFSDKKYFPQEHLNPAQNKALELIHQAEDVAIIHGPPGTGKTTTMIAAIRYALNYNKQILVCAPSNAAVDLLVERLSDGGISTLRIGHPARVDDKILAQTLDAKISLHESYKDLKKLRKSAEEYRKLGRKYKRNFGHEERMQRKRMLDEASRIKEDAQNLENYITYDVFQSTQVFASTLVGAANQVLKGMDFPIVFIDEAGQGLEAATWIPILKADKVVMAGDHCQLPPTIKSYEAAKAGLSETLFEKVIKRQPEASKMLSVQYRMPEKIMGFSSGMFYDNNLEAAENTLDHYLSVDEPVLEFIDTAGSGYLEHQEKDSLSSLNAEEAKFTLRYLEALLKRVGVAKVKTENWEIGLISPYRAQVRKFQELIFESYDYPNLRAFSELLTIDSIDGFQGQERDIVFISLVRSNGTGEIGFLSDTRRMNVALTRAKRKLVVIGDSATLSSNNFYNSFLSYVEKHGEYKSVYEFMEE</sequence>
<dbReference type="InterPro" id="IPR050534">
    <property type="entry name" value="Coronavir_polyprotein_1ab"/>
</dbReference>
<name>A0ABW4VR49_9BACT</name>
<evidence type="ECO:0000313" key="12">
    <source>
        <dbReference type="Proteomes" id="UP001597361"/>
    </source>
</evidence>
<dbReference type="EMBL" id="JBHUHR010000046">
    <property type="protein sequence ID" value="MFD2037144.1"/>
    <property type="molecule type" value="Genomic_DNA"/>
</dbReference>
<evidence type="ECO:0000256" key="3">
    <source>
        <dbReference type="ARBA" id="ARBA00012551"/>
    </source>
</evidence>
<dbReference type="PANTHER" id="PTHR43788">
    <property type="entry name" value="DNA2/NAM7 HELICASE FAMILY MEMBER"/>
    <property type="match status" value="1"/>
</dbReference>
<feature type="domain" description="AAA+ ATPase" evidence="10">
    <location>
        <begin position="197"/>
        <end position="425"/>
    </location>
</feature>
<comment type="caution">
    <text evidence="11">The sequence shown here is derived from an EMBL/GenBank/DDBJ whole genome shotgun (WGS) entry which is preliminary data.</text>
</comment>
<evidence type="ECO:0000256" key="1">
    <source>
        <dbReference type="ARBA" id="ARBA00004496"/>
    </source>
</evidence>
<feature type="coiled-coil region" evidence="9">
    <location>
        <begin position="284"/>
        <end position="333"/>
    </location>
</feature>
<keyword evidence="9" id="KW-0175">Coiled coil</keyword>
<dbReference type="GO" id="GO:0016787">
    <property type="term" value="F:hydrolase activity"/>
    <property type="evidence" value="ECO:0007669"/>
    <property type="project" value="UniProtKB-KW"/>
</dbReference>
<evidence type="ECO:0000256" key="8">
    <source>
        <dbReference type="ARBA" id="ARBA00022840"/>
    </source>
</evidence>
<dbReference type="GO" id="GO:0003678">
    <property type="term" value="F:DNA helicase activity"/>
    <property type="evidence" value="ECO:0007669"/>
    <property type="project" value="UniProtKB-EC"/>
</dbReference>
<dbReference type="Pfam" id="PF21138">
    <property type="entry name" value="SMUBP-2_HCS1_1B"/>
    <property type="match status" value="1"/>
</dbReference>
<keyword evidence="5" id="KW-0547">Nucleotide-binding</keyword>
<dbReference type="SMART" id="SM00382">
    <property type="entry name" value="AAA"/>
    <property type="match status" value="1"/>
</dbReference>
<accession>A0ABW4VR49</accession>
<evidence type="ECO:0000256" key="7">
    <source>
        <dbReference type="ARBA" id="ARBA00022806"/>
    </source>
</evidence>
<evidence type="ECO:0000313" key="11">
    <source>
        <dbReference type="EMBL" id="MFD2037144.1"/>
    </source>
</evidence>
<gene>
    <name evidence="11" type="ORF">ACFSKL_20260</name>
</gene>
<dbReference type="SUPFAM" id="SSF52540">
    <property type="entry name" value="P-loop containing nucleoside triphosphate hydrolases"/>
    <property type="match status" value="1"/>
</dbReference>
<proteinExistence type="inferred from homology"/>
<dbReference type="Gene3D" id="3.40.50.300">
    <property type="entry name" value="P-loop containing nucleotide triphosphate hydrolases"/>
    <property type="match status" value="2"/>
</dbReference>
<dbReference type="PANTHER" id="PTHR43788:SF8">
    <property type="entry name" value="DNA-BINDING PROTEIN SMUBP-2"/>
    <property type="match status" value="1"/>
</dbReference>
<comment type="similarity">
    <text evidence="2">Belongs to the DNA2/NAM7 helicase family.</text>
</comment>
<comment type="subcellular location">
    <subcellularLocation>
        <location evidence="1">Cytoplasm</location>
    </subcellularLocation>
</comment>
<organism evidence="11 12">
    <name type="scientific">Belliella marina</name>
    <dbReference type="NCBI Taxonomy" id="1644146"/>
    <lineage>
        <taxon>Bacteria</taxon>
        <taxon>Pseudomonadati</taxon>
        <taxon>Bacteroidota</taxon>
        <taxon>Cytophagia</taxon>
        <taxon>Cytophagales</taxon>
        <taxon>Cyclobacteriaceae</taxon>
        <taxon>Belliella</taxon>
    </lineage>
</organism>
<dbReference type="InterPro" id="IPR048761">
    <property type="entry name" value="SMUBP-2_HCS1_1B"/>
</dbReference>
<keyword evidence="6 11" id="KW-0378">Hydrolase</keyword>
<evidence type="ECO:0000256" key="5">
    <source>
        <dbReference type="ARBA" id="ARBA00022741"/>
    </source>
</evidence>
<dbReference type="InterPro" id="IPR004483">
    <property type="entry name" value="SMUBP-2/Hcs1-like"/>
</dbReference>
<dbReference type="RefSeq" id="WP_376888793.1">
    <property type="nucleotide sequence ID" value="NZ_JBHUHR010000046.1"/>
</dbReference>